<organism evidence="1 2">
    <name type="scientific">Ilumatobacter coccineus (strain NBRC 103263 / KCTC 29153 / YM16-304)</name>
    <dbReference type="NCBI Taxonomy" id="1313172"/>
    <lineage>
        <taxon>Bacteria</taxon>
        <taxon>Bacillati</taxon>
        <taxon>Actinomycetota</taxon>
        <taxon>Acidimicrobiia</taxon>
        <taxon>Acidimicrobiales</taxon>
        <taxon>Ilumatobacteraceae</taxon>
        <taxon>Ilumatobacter</taxon>
    </lineage>
</organism>
<sequence>MTSVERTGVIDAPRDLVWAALAEFEAISAWAPDVDHSCLMTTQPDGVGATRRIQTARATIVETVTTWDPPGTLAYRITGLPPVLRDVTNTWRLTPSGDSTTVSLVTSIDAGPRPPQQLIARLAAKRFAAASERMIDGLARHLATTNGVAS</sequence>
<dbReference type="AlphaFoldDB" id="A0A6C7EAG4"/>
<name>A0A6C7EAG4_ILUCY</name>
<dbReference type="RefSeq" id="WP_015442698.1">
    <property type="nucleotide sequence ID" value="NC_020520.1"/>
</dbReference>
<protein>
    <recommendedName>
        <fullName evidence="3">Cyclase</fullName>
    </recommendedName>
</protein>
<dbReference type="OrthoDB" id="5182747at2"/>
<dbReference type="Pfam" id="PF10604">
    <property type="entry name" value="Polyketide_cyc2"/>
    <property type="match status" value="1"/>
</dbReference>
<dbReference type="CDD" id="cd07821">
    <property type="entry name" value="PYR_PYL_RCAR_like"/>
    <property type="match status" value="1"/>
</dbReference>
<keyword evidence="2" id="KW-1185">Reference proteome</keyword>
<dbReference type="Gene3D" id="3.30.530.20">
    <property type="match status" value="1"/>
</dbReference>
<evidence type="ECO:0000313" key="1">
    <source>
        <dbReference type="EMBL" id="BAN03451.1"/>
    </source>
</evidence>
<dbReference type="InterPro" id="IPR019587">
    <property type="entry name" value="Polyketide_cyclase/dehydratase"/>
</dbReference>
<dbReference type="Proteomes" id="UP000011863">
    <property type="component" value="Chromosome"/>
</dbReference>
<dbReference type="InterPro" id="IPR023393">
    <property type="entry name" value="START-like_dom_sf"/>
</dbReference>
<proteinExistence type="predicted"/>
<gene>
    <name evidence="1" type="ORF">YM304_31370</name>
</gene>
<dbReference type="EMBL" id="AP012057">
    <property type="protein sequence ID" value="BAN03451.1"/>
    <property type="molecule type" value="Genomic_DNA"/>
</dbReference>
<reference evidence="1 2" key="1">
    <citation type="journal article" date="2013" name="Int. J. Syst. Evol. Microbiol.">
        <title>Ilumatobacter nonamiense sp. nov. and Ilumatobacter coccineum sp. nov., isolated from seashore sand.</title>
        <authorList>
            <person name="Matsumoto A."/>
            <person name="Kasai H."/>
            <person name="Matsuo Y."/>
            <person name="Shizuri Y."/>
            <person name="Ichikawa N."/>
            <person name="Fujita N."/>
            <person name="Omura S."/>
            <person name="Takahashi Y."/>
        </authorList>
    </citation>
    <scope>NUCLEOTIDE SEQUENCE [LARGE SCALE GENOMIC DNA]</scope>
    <source>
        <strain evidence="2">NBRC 103263 / KCTC 29153 / YM16-304</strain>
    </source>
</reference>
<evidence type="ECO:0000313" key="2">
    <source>
        <dbReference type="Proteomes" id="UP000011863"/>
    </source>
</evidence>
<accession>A0A6C7EAG4</accession>
<dbReference type="SUPFAM" id="SSF55961">
    <property type="entry name" value="Bet v1-like"/>
    <property type="match status" value="1"/>
</dbReference>
<evidence type="ECO:0008006" key="3">
    <source>
        <dbReference type="Google" id="ProtNLM"/>
    </source>
</evidence>
<dbReference type="KEGG" id="aym:YM304_31370"/>